<sequence>MWLWRAWEGAESLLKMQNQCTGCALSRACGSRPTMSGGKTLDTMEAVLPLEKSLNQPLLDLYALGSARTDPQLRDFLENYSLDR</sequence>
<dbReference type="GO" id="GO:0008199">
    <property type="term" value="F:ferric iron binding"/>
    <property type="evidence" value="ECO:0007669"/>
    <property type="project" value="InterPro"/>
</dbReference>
<evidence type="ECO:0000256" key="5">
    <source>
        <dbReference type="PIRSR" id="PIRSR601519-1"/>
    </source>
</evidence>
<protein>
    <recommendedName>
        <fullName evidence="1">Ferritin light chain</fullName>
    </recommendedName>
</protein>
<dbReference type="GO" id="GO:0044754">
    <property type="term" value="C:autolysosome"/>
    <property type="evidence" value="ECO:0007669"/>
    <property type="project" value="UniProtKB-SubCell"/>
</dbReference>
<dbReference type="InterPro" id="IPR001519">
    <property type="entry name" value="Ferritin"/>
</dbReference>
<feature type="binding site" evidence="5">
    <location>
        <position position="51"/>
    </location>
    <ligand>
        <name>Fe cation</name>
        <dbReference type="ChEBI" id="CHEBI:24875"/>
        <label>1</label>
    </ligand>
</feature>
<organism evidence="6 7">
    <name type="scientific">Lynx pardinus</name>
    <name type="common">Iberian lynx</name>
    <name type="synonym">Felis pardina</name>
    <dbReference type="NCBI Taxonomy" id="191816"/>
    <lineage>
        <taxon>Eukaryota</taxon>
        <taxon>Metazoa</taxon>
        <taxon>Chordata</taxon>
        <taxon>Craniata</taxon>
        <taxon>Vertebrata</taxon>
        <taxon>Euteleostomi</taxon>
        <taxon>Mammalia</taxon>
        <taxon>Eutheria</taxon>
        <taxon>Laurasiatheria</taxon>
        <taxon>Carnivora</taxon>
        <taxon>Feliformia</taxon>
        <taxon>Felidae</taxon>
        <taxon>Felinae</taxon>
        <taxon>Lynx</taxon>
    </lineage>
</organism>
<proteinExistence type="predicted"/>
<evidence type="ECO:0000256" key="4">
    <source>
        <dbReference type="ARBA" id="ARBA00047045"/>
    </source>
</evidence>
<reference evidence="6 7" key="1">
    <citation type="submission" date="2019-01" db="EMBL/GenBank/DDBJ databases">
        <authorList>
            <person name="Alioto T."/>
            <person name="Alioto T."/>
        </authorList>
    </citation>
    <scope>NUCLEOTIDE SEQUENCE [LARGE SCALE GENOMIC DNA]</scope>
</reference>
<gene>
    <name evidence="6" type="ORF">LYPA_23C006103</name>
</gene>
<accession>A0A485PLC9</accession>
<comment type="subcellular location">
    <subcellularLocation>
        <location evidence="2">Autolysosome</location>
    </subcellularLocation>
</comment>
<keyword evidence="7" id="KW-1185">Reference proteome</keyword>
<dbReference type="EMBL" id="CAAGRJ010037719">
    <property type="protein sequence ID" value="VFV45587.1"/>
    <property type="molecule type" value="Genomic_DNA"/>
</dbReference>
<dbReference type="InterPro" id="IPR012347">
    <property type="entry name" value="Ferritin-like"/>
</dbReference>
<evidence type="ECO:0000256" key="3">
    <source>
        <dbReference type="ARBA" id="ARBA00045578"/>
    </source>
</evidence>
<dbReference type="PANTHER" id="PTHR11431">
    <property type="entry name" value="FERRITIN"/>
    <property type="match status" value="1"/>
</dbReference>
<keyword evidence="5" id="KW-0408">Iron</keyword>
<comment type="function">
    <text evidence="3">Stores iron in a soluble, non-toxic, readily available form. Important for iron homeostasis. Iron is taken up in the ferrous form and deposited as ferric hydroxides after oxidation. Also plays a role in delivery of iron to cells. Mediates iron uptake in capsule cells of the developing kidney. Delivery to lysosomes by the cargo receptor NCOA4 for autophagic degradation and release or iron.</text>
</comment>
<dbReference type="GO" id="GO:0006879">
    <property type="term" value="P:intracellular iron ion homeostasis"/>
    <property type="evidence" value="ECO:0007669"/>
    <property type="project" value="InterPro"/>
</dbReference>
<dbReference type="GO" id="GO:0006826">
    <property type="term" value="P:iron ion transport"/>
    <property type="evidence" value="ECO:0007669"/>
    <property type="project" value="InterPro"/>
</dbReference>
<comment type="subunit">
    <text evidence="4">Oligomer of 24 subunits. There are two types of subunits: L (light) chain and H (heavy) chain. The major chain can be light or heavy, depending on the species and tissue type. The functional molecule forms a roughly spherical shell with a diameter of 12 nm and contains a central cavity into which the insoluble mineral iron core is deposited. Interacts with NCOA4.</text>
</comment>
<name>A0A485PLC9_LYNPA</name>
<keyword evidence="5" id="KW-0479">Metal-binding</keyword>
<dbReference type="SUPFAM" id="SSF47240">
    <property type="entry name" value="Ferritin-like"/>
    <property type="match status" value="1"/>
</dbReference>
<evidence type="ECO:0000256" key="1">
    <source>
        <dbReference type="ARBA" id="ARBA00040044"/>
    </source>
</evidence>
<dbReference type="InterPro" id="IPR009078">
    <property type="entry name" value="Ferritin-like_SF"/>
</dbReference>
<evidence type="ECO:0000256" key="2">
    <source>
        <dbReference type="ARBA" id="ARBA00044942"/>
    </source>
</evidence>
<dbReference type="Gene3D" id="1.20.1260.10">
    <property type="match status" value="1"/>
</dbReference>
<evidence type="ECO:0000313" key="6">
    <source>
        <dbReference type="EMBL" id="VFV45587.1"/>
    </source>
</evidence>
<dbReference type="GO" id="GO:0008198">
    <property type="term" value="F:ferrous iron binding"/>
    <property type="evidence" value="ECO:0007669"/>
    <property type="project" value="TreeGrafter"/>
</dbReference>
<evidence type="ECO:0000313" key="7">
    <source>
        <dbReference type="Proteomes" id="UP000386466"/>
    </source>
</evidence>
<feature type="non-terminal residue" evidence="6">
    <location>
        <position position="84"/>
    </location>
</feature>
<dbReference type="Proteomes" id="UP000386466">
    <property type="component" value="Unassembled WGS sequence"/>
</dbReference>
<dbReference type="PANTHER" id="PTHR11431:SF47">
    <property type="entry name" value="FERRITIN LIGHT CHAIN"/>
    <property type="match status" value="1"/>
</dbReference>
<dbReference type="AlphaFoldDB" id="A0A485PLC9"/>